<dbReference type="RefSeq" id="WP_148883287.1">
    <property type="nucleotide sequence ID" value="NZ_CP041932.1"/>
</dbReference>
<keyword evidence="1" id="KW-0472">Membrane</keyword>
<accession>A0A5C0SN03</accession>
<reference evidence="2 3" key="1">
    <citation type="submission" date="2019-07" db="EMBL/GenBank/DDBJ databases">
        <title>Complete genome of Thermococcus acidophilus.</title>
        <authorList>
            <person name="Li X."/>
        </authorList>
    </citation>
    <scope>NUCLEOTIDE SEQUENCE [LARGE SCALE GENOMIC DNA]</scope>
    <source>
        <strain evidence="2 3">SY113</strain>
    </source>
</reference>
<dbReference type="EMBL" id="CP041932">
    <property type="protein sequence ID" value="QEK15362.1"/>
    <property type="molecule type" value="Genomic_DNA"/>
</dbReference>
<feature type="transmembrane region" description="Helical" evidence="1">
    <location>
        <begin position="68"/>
        <end position="90"/>
    </location>
</feature>
<organism evidence="2 3">
    <name type="scientific">Thermococcus aciditolerans</name>
    <dbReference type="NCBI Taxonomy" id="2598455"/>
    <lineage>
        <taxon>Archaea</taxon>
        <taxon>Methanobacteriati</taxon>
        <taxon>Methanobacteriota</taxon>
        <taxon>Thermococci</taxon>
        <taxon>Thermococcales</taxon>
        <taxon>Thermococcaceae</taxon>
        <taxon>Thermococcus</taxon>
    </lineage>
</organism>
<dbReference type="KEGG" id="them:FPV09_09965"/>
<dbReference type="Proteomes" id="UP000322631">
    <property type="component" value="Chromosome"/>
</dbReference>
<protein>
    <submittedName>
        <fullName evidence="2">Uncharacterized protein</fullName>
    </submittedName>
</protein>
<dbReference type="AlphaFoldDB" id="A0A5C0SN03"/>
<feature type="transmembrane region" description="Helical" evidence="1">
    <location>
        <begin position="6"/>
        <end position="24"/>
    </location>
</feature>
<proteinExistence type="predicted"/>
<dbReference type="GeneID" id="41610182"/>
<feature type="transmembrane region" description="Helical" evidence="1">
    <location>
        <begin position="169"/>
        <end position="199"/>
    </location>
</feature>
<keyword evidence="1" id="KW-1133">Transmembrane helix</keyword>
<keyword evidence="3" id="KW-1185">Reference proteome</keyword>
<feature type="transmembrane region" description="Helical" evidence="1">
    <location>
        <begin position="96"/>
        <end position="116"/>
    </location>
</feature>
<keyword evidence="1" id="KW-0812">Transmembrane</keyword>
<feature type="transmembrane region" description="Helical" evidence="1">
    <location>
        <begin position="137"/>
        <end position="157"/>
    </location>
</feature>
<evidence type="ECO:0000313" key="3">
    <source>
        <dbReference type="Proteomes" id="UP000322631"/>
    </source>
</evidence>
<evidence type="ECO:0000313" key="2">
    <source>
        <dbReference type="EMBL" id="QEK15362.1"/>
    </source>
</evidence>
<gene>
    <name evidence="2" type="ORF">FPV09_09965</name>
</gene>
<name>A0A5C0SN03_9EURY</name>
<evidence type="ECO:0000256" key="1">
    <source>
        <dbReference type="SAM" id="Phobius"/>
    </source>
</evidence>
<sequence>MGLEVAATVLSAIVGALSFGYSVVQGRSLGRRRFFKPNLLSHSVVKQEYESLKEQALEYSRSKRKESLLCATIFVNGLLFLALVVGRFSAGSEEAASLFFVIVGWWISLNLLFILLKKASIPEVKLNPKEVENALNGSTWIFLASIVMFIIVVLRSLSVGSPTSSSILYSLSVAVAGIGAILSAILFSSIIDIGTALLWKIYVSDSNRPLAEKLPHLLVKTKTGNIFFGQLYDPLDDKLLILRKAKLVIHGGQDVADTLGKVISHAVPHEKQGNYFLIPWDEIETLQIVESGLYAQRTNQYRGGDSSKEKSGLRCMVSWLFKNTIVKFWGLFKKFGLWIKGCIRNPVRRIDNELRRRFC</sequence>